<keyword evidence="1" id="KW-0416">Keratin</keyword>
<sequence>MSFSVRYASAPRTFSSASASGSPLQRFPRSSASSMFGGAGGVESRISVSSRPALASMYRPEYQASGGGVPRPDDKETMRGLNERLADYLTRVRELEQSNAQLEQQIKEVLRKRGAAVERDWSAYEKPLEELRRQVRDMTMDNARLILQIDNARLAADDFKVKFESEQALRQSVEQDLMGLRKIIDDTSLSRMQLENQIEALKEELAFLKKNHQEEVAQLRSQISDSNVTVEVDSPKASDLSETITKIRRQYEKAAEKSREDTEAWYKKKFDDLAAEVTHNTEALQAGKNEITDLRRQKQTLEIELQTMRNMIHSLEDTLNETEARTARDIDALNQIIIQLETELGQVRAQAERQAADYQVLLSTKTKLEAEIAQYRALLEGVGSGATDDRVEFSLDQALQAVPQQEGANKSFQPDRVDEIDEPQENE</sequence>
<feature type="coiled-coil region" evidence="4">
    <location>
        <begin position="184"/>
        <end position="257"/>
    </location>
</feature>
<name>A0A8C9T3I7_SCLFO</name>
<dbReference type="GO" id="GO:0005198">
    <property type="term" value="F:structural molecule activity"/>
    <property type="evidence" value="ECO:0007669"/>
    <property type="project" value="InterPro"/>
</dbReference>
<dbReference type="PANTHER" id="PTHR23239">
    <property type="entry name" value="INTERMEDIATE FILAMENT"/>
    <property type="match status" value="1"/>
</dbReference>
<proteinExistence type="predicted"/>
<reference evidence="7 8" key="1">
    <citation type="submission" date="2019-04" db="EMBL/GenBank/DDBJ databases">
        <authorList>
            <consortium name="Wellcome Sanger Institute Data Sharing"/>
        </authorList>
    </citation>
    <scope>NUCLEOTIDE SEQUENCE [LARGE SCALE GENOMIC DNA]</scope>
</reference>
<protein>
    <submittedName>
        <fullName evidence="7">Keratin, type I cytoskeletal 18-like</fullName>
    </submittedName>
</protein>
<evidence type="ECO:0000256" key="5">
    <source>
        <dbReference type="SAM" id="MobiDB-lite"/>
    </source>
</evidence>
<evidence type="ECO:0000256" key="4">
    <source>
        <dbReference type="SAM" id="Coils"/>
    </source>
</evidence>
<dbReference type="InterPro" id="IPR002957">
    <property type="entry name" value="Keratin_I"/>
</dbReference>
<feature type="compositionally biased region" description="Polar residues" evidence="5">
    <location>
        <begin position="402"/>
        <end position="412"/>
    </location>
</feature>
<evidence type="ECO:0000313" key="7">
    <source>
        <dbReference type="Ensembl" id="ENSSFOP00015043788.1"/>
    </source>
</evidence>
<dbReference type="PRINTS" id="PR01248">
    <property type="entry name" value="TYPE1KERATIN"/>
</dbReference>
<evidence type="ECO:0000256" key="1">
    <source>
        <dbReference type="ARBA" id="ARBA00022744"/>
    </source>
</evidence>
<dbReference type="FunFam" id="1.20.5.1160:FF:000002">
    <property type="entry name" value="Type I keratin 10"/>
    <property type="match status" value="1"/>
</dbReference>
<dbReference type="Pfam" id="PF00038">
    <property type="entry name" value="Filament"/>
    <property type="match status" value="1"/>
</dbReference>
<feature type="compositionally biased region" description="Polar residues" evidence="5">
    <location>
        <begin position="12"/>
        <end position="23"/>
    </location>
</feature>
<accession>A0A8C9T3I7</accession>
<dbReference type="SUPFAM" id="SSF90257">
    <property type="entry name" value="Myosin rod fragments"/>
    <property type="match status" value="1"/>
</dbReference>
<evidence type="ECO:0000256" key="2">
    <source>
        <dbReference type="ARBA" id="ARBA00022754"/>
    </source>
</evidence>
<dbReference type="SUPFAM" id="SSF64593">
    <property type="entry name" value="Intermediate filament protein, coiled coil region"/>
    <property type="match status" value="2"/>
</dbReference>
<keyword evidence="3 4" id="KW-0175">Coiled coil</keyword>
<evidence type="ECO:0000259" key="6">
    <source>
        <dbReference type="PROSITE" id="PS51842"/>
    </source>
</evidence>
<dbReference type="Gene3D" id="1.20.5.1160">
    <property type="entry name" value="Vasodilator-stimulated phosphoprotein"/>
    <property type="match status" value="1"/>
</dbReference>
<reference evidence="7" key="2">
    <citation type="submission" date="2025-08" db="UniProtKB">
        <authorList>
            <consortium name="Ensembl"/>
        </authorList>
    </citation>
    <scope>IDENTIFICATION</scope>
</reference>
<dbReference type="SMART" id="SM01391">
    <property type="entry name" value="Filament"/>
    <property type="match status" value="1"/>
</dbReference>
<dbReference type="Gene3D" id="1.20.5.500">
    <property type="entry name" value="Single helix bin"/>
    <property type="match status" value="1"/>
</dbReference>
<feature type="region of interest" description="Disordered" evidence="5">
    <location>
        <begin position="400"/>
        <end position="427"/>
    </location>
</feature>
<feature type="coiled-coil region" evidence="4">
    <location>
        <begin position="284"/>
        <end position="350"/>
    </location>
</feature>
<dbReference type="OrthoDB" id="2441647at2759"/>
<dbReference type="PANTHER" id="PTHR23239:SF358">
    <property type="entry name" value="KERATIN, TYPE I CYTOSKELETAL 18"/>
    <property type="match status" value="1"/>
</dbReference>
<dbReference type="PROSITE" id="PS51842">
    <property type="entry name" value="IF_ROD_2"/>
    <property type="match status" value="1"/>
</dbReference>
<dbReference type="Proteomes" id="UP000694397">
    <property type="component" value="Chromosome 12"/>
</dbReference>
<gene>
    <name evidence="7" type="primary">zgc:92380</name>
</gene>
<dbReference type="InterPro" id="IPR039008">
    <property type="entry name" value="IF_rod_dom"/>
</dbReference>
<dbReference type="Gene3D" id="1.20.5.170">
    <property type="match status" value="1"/>
</dbReference>
<keyword evidence="8" id="KW-1185">Reference proteome</keyword>
<dbReference type="FunFam" id="1.20.5.500:FF:000001">
    <property type="entry name" value="Type II keratin 23"/>
    <property type="match status" value="1"/>
</dbReference>
<dbReference type="AlphaFoldDB" id="A0A8C9T3I7"/>
<organism evidence="7 8">
    <name type="scientific">Scleropages formosus</name>
    <name type="common">Asian bonytongue</name>
    <name type="synonym">Osteoglossum formosum</name>
    <dbReference type="NCBI Taxonomy" id="113540"/>
    <lineage>
        <taxon>Eukaryota</taxon>
        <taxon>Metazoa</taxon>
        <taxon>Chordata</taxon>
        <taxon>Craniata</taxon>
        <taxon>Vertebrata</taxon>
        <taxon>Euteleostomi</taxon>
        <taxon>Actinopterygii</taxon>
        <taxon>Neopterygii</taxon>
        <taxon>Teleostei</taxon>
        <taxon>Osteoglossocephala</taxon>
        <taxon>Osteoglossomorpha</taxon>
        <taxon>Osteoglossiformes</taxon>
        <taxon>Osteoglossidae</taxon>
        <taxon>Scleropages</taxon>
    </lineage>
</organism>
<dbReference type="Ensembl" id="ENSSFOT00015057451.1">
    <property type="protein sequence ID" value="ENSSFOP00015043788.1"/>
    <property type="gene ID" value="ENSSFOG00015031661.1"/>
</dbReference>
<evidence type="ECO:0000256" key="3">
    <source>
        <dbReference type="ARBA" id="ARBA00023054"/>
    </source>
</evidence>
<dbReference type="GO" id="GO:0005882">
    <property type="term" value="C:intermediate filament"/>
    <property type="evidence" value="ECO:0007669"/>
    <property type="project" value="UniProtKB-KW"/>
</dbReference>
<keyword evidence="2" id="KW-0403">Intermediate filament</keyword>
<evidence type="ECO:0000313" key="8">
    <source>
        <dbReference type="Proteomes" id="UP000694397"/>
    </source>
</evidence>
<feature type="compositionally biased region" description="Acidic residues" evidence="5">
    <location>
        <begin position="418"/>
        <end position="427"/>
    </location>
</feature>
<feature type="domain" description="IF rod" evidence="6">
    <location>
        <begin position="74"/>
        <end position="386"/>
    </location>
</feature>
<dbReference type="GeneTree" id="ENSGT00940000163961"/>
<feature type="region of interest" description="Disordered" evidence="5">
    <location>
        <begin position="1"/>
        <end position="42"/>
    </location>
</feature>
<reference evidence="7" key="3">
    <citation type="submission" date="2025-09" db="UniProtKB">
        <authorList>
            <consortium name="Ensembl"/>
        </authorList>
    </citation>
    <scope>IDENTIFICATION</scope>
</reference>
<feature type="coiled-coil region" evidence="4">
    <location>
        <begin position="78"/>
        <end position="148"/>
    </location>
</feature>